<dbReference type="PIRSF" id="PIRSF000090">
    <property type="entry name" value="Beta-ETF"/>
    <property type="match status" value="1"/>
</dbReference>
<comment type="cofactor">
    <cofactor evidence="8">
        <name>AMP</name>
        <dbReference type="ChEBI" id="CHEBI:456215"/>
    </cofactor>
</comment>
<evidence type="ECO:0000256" key="7">
    <source>
        <dbReference type="ARBA" id="ARBA00042002"/>
    </source>
</evidence>
<evidence type="ECO:0000256" key="3">
    <source>
        <dbReference type="ARBA" id="ARBA00016797"/>
    </source>
</evidence>
<dbReference type="Pfam" id="PF01012">
    <property type="entry name" value="ETF"/>
    <property type="match status" value="1"/>
</dbReference>
<name>A0A3A4PFQ4_ABYX5</name>
<protein>
    <recommendedName>
        <fullName evidence="3">Electron transfer flavoprotein subunit beta</fullName>
    </recommendedName>
    <alternativeName>
        <fullName evidence="7">Electron transfer flavoprotein small subunit</fullName>
    </alternativeName>
</protein>
<dbReference type="PANTHER" id="PTHR21294:SF8">
    <property type="entry name" value="ELECTRON TRANSFER FLAVOPROTEIN SUBUNIT BETA"/>
    <property type="match status" value="1"/>
</dbReference>
<dbReference type="InterPro" id="IPR014730">
    <property type="entry name" value="ETF_a/b_N"/>
</dbReference>
<sequence>MKIVVLVKQVPDTETKVQVKPGETAISTDGVTYVINPYDEFAIEEALRIKEAKGGEVTLISLGWDKAAEALRTGLAMGADKAVHLNDPAFLGGDAHATAVALAKAVKKMECDLLLCGKQGIDYDNHQVGVRVAELLGVPHVAVVTKLELQDGKAVAHREIEGGSEVVEVPLPAVITCQKGLNEPRYASLKGIMQAKKKPLAAQKPADIDASAGEVGKAGAKLEVVSMSMPPDRPAGRIVPGEPEDAAKEVVKLLRNEAKVI</sequence>
<dbReference type="EMBL" id="QZKU01000004">
    <property type="protein sequence ID" value="RJP26734.1"/>
    <property type="molecule type" value="Genomic_DNA"/>
</dbReference>
<organism evidence="10 11">
    <name type="scientific">Abyssobacteria bacterium (strain SURF_5)</name>
    <dbReference type="NCBI Taxonomy" id="2093360"/>
    <lineage>
        <taxon>Bacteria</taxon>
        <taxon>Pseudomonadati</taxon>
        <taxon>Candidatus Hydrogenedentota</taxon>
        <taxon>Candidatus Abyssobacteria</taxon>
    </lineage>
</organism>
<reference evidence="10 11" key="1">
    <citation type="journal article" date="2017" name="ISME J.">
        <title>Energy and carbon metabolisms in a deep terrestrial subsurface fluid microbial community.</title>
        <authorList>
            <person name="Momper L."/>
            <person name="Jungbluth S.P."/>
            <person name="Lee M.D."/>
            <person name="Amend J.P."/>
        </authorList>
    </citation>
    <scope>NUCLEOTIDE SEQUENCE [LARGE SCALE GENOMIC DNA]</scope>
    <source>
        <strain evidence="10">SURF_5</strain>
    </source>
</reference>
<gene>
    <name evidence="10" type="ORF">C4520_00380</name>
</gene>
<evidence type="ECO:0000256" key="1">
    <source>
        <dbReference type="ARBA" id="ARBA00007557"/>
    </source>
</evidence>
<dbReference type="InterPro" id="IPR014729">
    <property type="entry name" value="Rossmann-like_a/b/a_fold"/>
</dbReference>
<dbReference type="PROSITE" id="PS01065">
    <property type="entry name" value="ETF_BETA"/>
    <property type="match status" value="1"/>
</dbReference>
<evidence type="ECO:0000313" key="10">
    <source>
        <dbReference type="EMBL" id="RJP26734.1"/>
    </source>
</evidence>
<dbReference type="InterPro" id="IPR033948">
    <property type="entry name" value="ETF_beta_N"/>
</dbReference>
<evidence type="ECO:0000256" key="2">
    <source>
        <dbReference type="ARBA" id="ARBA00011355"/>
    </source>
</evidence>
<dbReference type="FunFam" id="3.40.50.620:FF:000011">
    <property type="entry name" value="Electron transfer flavoprotein subunit beta"/>
    <property type="match status" value="1"/>
</dbReference>
<keyword evidence="5" id="KW-0249">Electron transport</keyword>
<evidence type="ECO:0000256" key="6">
    <source>
        <dbReference type="ARBA" id="ARBA00025649"/>
    </source>
</evidence>
<dbReference type="CDD" id="cd01714">
    <property type="entry name" value="ETF_beta"/>
    <property type="match status" value="1"/>
</dbReference>
<comment type="subunit">
    <text evidence="2">Heterodimer of an alpha and a beta subunit.</text>
</comment>
<dbReference type="InterPro" id="IPR012255">
    <property type="entry name" value="ETF_b"/>
</dbReference>
<keyword evidence="4" id="KW-0813">Transport</keyword>
<dbReference type="GO" id="GO:0046395">
    <property type="term" value="P:carboxylic acid catabolic process"/>
    <property type="evidence" value="ECO:0007669"/>
    <property type="project" value="UniProtKB-ARBA"/>
</dbReference>
<evidence type="ECO:0000256" key="4">
    <source>
        <dbReference type="ARBA" id="ARBA00022448"/>
    </source>
</evidence>
<evidence type="ECO:0000256" key="5">
    <source>
        <dbReference type="ARBA" id="ARBA00022982"/>
    </source>
</evidence>
<accession>A0A3A4PFQ4</accession>
<evidence type="ECO:0000259" key="9">
    <source>
        <dbReference type="SMART" id="SM00893"/>
    </source>
</evidence>
<comment type="function">
    <text evidence="6">The electron transfer flavoprotein serves as a specific electron acceptor for other dehydrogenases. It transfers the electrons to the main respiratory chain via ETF-ubiquinone oxidoreductase (ETF dehydrogenase).</text>
</comment>
<dbReference type="AlphaFoldDB" id="A0A3A4PFQ4"/>
<dbReference type="SMART" id="SM00893">
    <property type="entry name" value="ETF"/>
    <property type="match status" value="1"/>
</dbReference>
<comment type="caution">
    <text evidence="10">The sequence shown here is derived from an EMBL/GenBank/DDBJ whole genome shotgun (WGS) entry which is preliminary data.</text>
</comment>
<evidence type="ECO:0000256" key="8">
    <source>
        <dbReference type="ARBA" id="ARBA00049933"/>
    </source>
</evidence>
<feature type="domain" description="Electron transfer flavoprotein alpha/beta-subunit N-terminal" evidence="9">
    <location>
        <begin position="23"/>
        <end position="212"/>
    </location>
</feature>
<evidence type="ECO:0000313" key="11">
    <source>
        <dbReference type="Proteomes" id="UP000265882"/>
    </source>
</evidence>
<comment type="similarity">
    <text evidence="1">Belongs to the ETF beta-subunit/FixA family.</text>
</comment>
<dbReference type="PANTHER" id="PTHR21294">
    <property type="entry name" value="ELECTRON TRANSFER FLAVOPROTEIN BETA-SUBUNIT"/>
    <property type="match status" value="1"/>
</dbReference>
<dbReference type="Proteomes" id="UP000265882">
    <property type="component" value="Unassembled WGS sequence"/>
</dbReference>
<dbReference type="InterPro" id="IPR000049">
    <property type="entry name" value="ET-Flavoprotein_bsu_CS"/>
</dbReference>
<proteinExistence type="inferred from homology"/>
<dbReference type="GO" id="GO:0009055">
    <property type="term" value="F:electron transfer activity"/>
    <property type="evidence" value="ECO:0007669"/>
    <property type="project" value="InterPro"/>
</dbReference>
<dbReference type="SUPFAM" id="SSF52402">
    <property type="entry name" value="Adenine nucleotide alpha hydrolases-like"/>
    <property type="match status" value="1"/>
</dbReference>
<dbReference type="Gene3D" id="3.40.50.620">
    <property type="entry name" value="HUPs"/>
    <property type="match status" value="1"/>
</dbReference>